<sequence length="115" mass="12281">MAALDLLGRRWALRVLWELSLDPAGFRELQRRCEGMSSSVLSTRLSELADAGLVESGDDSYRLTALGRELVDALGPLTAWSDKWARQMGAAEADGAGTSADTGTGTGTEAGRPRR</sequence>
<comment type="caution">
    <text evidence="6">The sequence shown here is derived from an EMBL/GenBank/DDBJ whole genome shotgun (WGS) entry which is preliminary data.</text>
</comment>
<dbReference type="RefSeq" id="WP_358356438.1">
    <property type="nucleotide sequence ID" value="NZ_JBEZFP010000056.1"/>
</dbReference>
<organism evidence="6 7">
    <name type="scientific">Streptodolium elevatio</name>
    <dbReference type="NCBI Taxonomy" id="3157996"/>
    <lineage>
        <taxon>Bacteria</taxon>
        <taxon>Bacillati</taxon>
        <taxon>Actinomycetota</taxon>
        <taxon>Actinomycetes</taxon>
        <taxon>Kitasatosporales</taxon>
        <taxon>Streptomycetaceae</taxon>
        <taxon>Streptodolium</taxon>
    </lineage>
</organism>
<evidence type="ECO:0000313" key="6">
    <source>
        <dbReference type="EMBL" id="MEU8136120.1"/>
    </source>
</evidence>
<evidence type="ECO:0000256" key="1">
    <source>
        <dbReference type="ARBA" id="ARBA00023015"/>
    </source>
</evidence>
<dbReference type="PROSITE" id="PS51118">
    <property type="entry name" value="HTH_HXLR"/>
    <property type="match status" value="1"/>
</dbReference>
<evidence type="ECO:0000256" key="3">
    <source>
        <dbReference type="ARBA" id="ARBA00023163"/>
    </source>
</evidence>
<dbReference type="Gene3D" id="1.10.10.10">
    <property type="entry name" value="Winged helix-like DNA-binding domain superfamily/Winged helix DNA-binding domain"/>
    <property type="match status" value="1"/>
</dbReference>
<keyword evidence="2" id="KW-0238">DNA-binding</keyword>
<dbReference type="InterPro" id="IPR002577">
    <property type="entry name" value="HTH_HxlR"/>
</dbReference>
<dbReference type="EMBL" id="JBEZFP010000056">
    <property type="protein sequence ID" value="MEU8136120.1"/>
    <property type="molecule type" value="Genomic_DNA"/>
</dbReference>
<keyword evidence="3" id="KW-0804">Transcription</keyword>
<dbReference type="Proteomes" id="UP001551482">
    <property type="component" value="Unassembled WGS sequence"/>
</dbReference>
<evidence type="ECO:0000313" key="7">
    <source>
        <dbReference type="Proteomes" id="UP001551482"/>
    </source>
</evidence>
<reference evidence="6 7" key="1">
    <citation type="submission" date="2024-06" db="EMBL/GenBank/DDBJ databases">
        <title>The Natural Products Discovery Center: Release of the First 8490 Sequenced Strains for Exploring Actinobacteria Biosynthetic Diversity.</title>
        <authorList>
            <person name="Kalkreuter E."/>
            <person name="Kautsar S.A."/>
            <person name="Yang D."/>
            <person name="Bader C.D."/>
            <person name="Teijaro C.N."/>
            <person name="Fluegel L."/>
            <person name="Davis C.M."/>
            <person name="Simpson J.R."/>
            <person name="Lauterbach L."/>
            <person name="Steele A.D."/>
            <person name="Gui C."/>
            <person name="Meng S."/>
            <person name="Li G."/>
            <person name="Viehrig K."/>
            <person name="Ye F."/>
            <person name="Su P."/>
            <person name="Kiefer A.F."/>
            <person name="Nichols A."/>
            <person name="Cepeda A.J."/>
            <person name="Yan W."/>
            <person name="Fan B."/>
            <person name="Jiang Y."/>
            <person name="Adhikari A."/>
            <person name="Zheng C.-J."/>
            <person name="Schuster L."/>
            <person name="Cowan T.M."/>
            <person name="Smanski M.J."/>
            <person name="Chevrette M.G."/>
            <person name="De Carvalho L.P.S."/>
            <person name="Shen B."/>
        </authorList>
    </citation>
    <scope>NUCLEOTIDE SEQUENCE [LARGE SCALE GENOMIC DNA]</scope>
    <source>
        <strain evidence="6 7">NPDC048946</strain>
    </source>
</reference>
<name>A0ABV3DK39_9ACTN</name>
<dbReference type="InterPro" id="IPR036390">
    <property type="entry name" value="WH_DNA-bd_sf"/>
</dbReference>
<evidence type="ECO:0000256" key="4">
    <source>
        <dbReference type="SAM" id="MobiDB-lite"/>
    </source>
</evidence>
<evidence type="ECO:0000259" key="5">
    <source>
        <dbReference type="PROSITE" id="PS51118"/>
    </source>
</evidence>
<proteinExistence type="predicted"/>
<dbReference type="PANTHER" id="PTHR33204">
    <property type="entry name" value="TRANSCRIPTIONAL REGULATOR, MARR FAMILY"/>
    <property type="match status" value="1"/>
</dbReference>
<accession>A0ABV3DK39</accession>
<feature type="domain" description="HTH hxlR-type" evidence="5">
    <location>
        <begin position="1"/>
        <end position="89"/>
    </location>
</feature>
<dbReference type="PANTHER" id="PTHR33204:SF37">
    <property type="entry name" value="HTH-TYPE TRANSCRIPTIONAL REGULATOR YODB"/>
    <property type="match status" value="1"/>
</dbReference>
<dbReference type="InterPro" id="IPR036388">
    <property type="entry name" value="WH-like_DNA-bd_sf"/>
</dbReference>
<gene>
    <name evidence="6" type="ORF">AB0C36_21725</name>
</gene>
<keyword evidence="7" id="KW-1185">Reference proteome</keyword>
<dbReference type="SUPFAM" id="SSF46785">
    <property type="entry name" value="Winged helix' DNA-binding domain"/>
    <property type="match status" value="1"/>
</dbReference>
<protein>
    <submittedName>
        <fullName evidence="6">Helix-turn-helix domain-containing protein</fullName>
    </submittedName>
</protein>
<feature type="region of interest" description="Disordered" evidence="4">
    <location>
        <begin position="91"/>
        <end position="115"/>
    </location>
</feature>
<dbReference type="Pfam" id="PF01638">
    <property type="entry name" value="HxlR"/>
    <property type="match status" value="1"/>
</dbReference>
<evidence type="ECO:0000256" key="2">
    <source>
        <dbReference type="ARBA" id="ARBA00023125"/>
    </source>
</evidence>
<keyword evidence="1" id="KW-0805">Transcription regulation</keyword>
<dbReference type="CDD" id="cd00090">
    <property type="entry name" value="HTH_ARSR"/>
    <property type="match status" value="1"/>
</dbReference>
<dbReference type="InterPro" id="IPR011991">
    <property type="entry name" value="ArsR-like_HTH"/>
</dbReference>